<evidence type="ECO:0000256" key="6">
    <source>
        <dbReference type="SAM" id="MobiDB-lite"/>
    </source>
</evidence>
<dbReference type="CDD" id="cd00018">
    <property type="entry name" value="AP2"/>
    <property type="match status" value="1"/>
</dbReference>
<dbReference type="Proteomes" id="UP001497516">
    <property type="component" value="Chromosome 5"/>
</dbReference>
<feature type="compositionally biased region" description="Polar residues" evidence="6">
    <location>
        <begin position="214"/>
        <end position="235"/>
    </location>
</feature>
<dbReference type="GO" id="GO:0003677">
    <property type="term" value="F:DNA binding"/>
    <property type="evidence" value="ECO:0007669"/>
    <property type="project" value="UniProtKB-KW"/>
</dbReference>
<dbReference type="Gene3D" id="3.30.730.10">
    <property type="entry name" value="AP2/ERF domain"/>
    <property type="match status" value="1"/>
</dbReference>
<dbReference type="PANTHER" id="PTHR31194:SF202">
    <property type="entry name" value="ETHYLENE-RESPONSIVE TRANSCRIPTION FACTOR ERF070"/>
    <property type="match status" value="1"/>
</dbReference>
<keyword evidence="3" id="KW-0238">DNA-binding</keyword>
<dbReference type="GO" id="GO:0005634">
    <property type="term" value="C:nucleus"/>
    <property type="evidence" value="ECO:0007669"/>
    <property type="project" value="UniProtKB-SubCell"/>
</dbReference>
<feature type="compositionally biased region" description="Basic residues" evidence="6">
    <location>
        <begin position="17"/>
        <end position="33"/>
    </location>
</feature>
<gene>
    <name evidence="8" type="ORF">LTRI10_LOCUS31734</name>
</gene>
<evidence type="ECO:0000313" key="9">
    <source>
        <dbReference type="Proteomes" id="UP001497516"/>
    </source>
</evidence>
<feature type="compositionally biased region" description="Basic and acidic residues" evidence="6">
    <location>
        <begin position="184"/>
        <end position="198"/>
    </location>
</feature>
<sequence>MDGSFLCPAKYTEHRSSTRKYTAKPSSLKRKKTINGYGSPPDPTTPELLHPPRVVRISVTDPDATDSSSDEEGEFFGRQRVKRYVSEINIEPGFNEVRAAAISSEIGKPAREVRPAAAVQSGERKFRGVRRRPWGKWAAEIRDPAKRVRLWLGTYDTAEEAAMVYDNAAIKLRGPDAQTNFVNPREKDEEVEINRPEVKVSSTSGYDSGDESHNNNLASPTSVLRFRTQQSASESSEPENYKPNPSTPVSSPSIEPEEPMSLLLAEPVGEEEATAGLQFLQECEGENSSSNLYSCSDEYFLSPQLSFLEDCSSSSSSFIADDFFNFTACCSSATDSSLPTGEDASIVASGTALLKQSFSGGGFCVDDDIFLQDVPKDMIVGSAAASVFQENNDDDYFQDIGDLFFSEPLVAL</sequence>
<dbReference type="GO" id="GO:0003700">
    <property type="term" value="F:DNA-binding transcription factor activity"/>
    <property type="evidence" value="ECO:0007669"/>
    <property type="project" value="InterPro"/>
</dbReference>
<evidence type="ECO:0000256" key="1">
    <source>
        <dbReference type="ARBA" id="ARBA00004123"/>
    </source>
</evidence>
<keyword evidence="2" id="KW-0805">Transcription regulation</keyword>
<feature type="region of interest" description="Disordered" evidence="6">
    <location>
        <begin position="178"/>
        <end position="259"/>
    </location>
</feature>
<evidence type="ECO:0000256" key="4">
    <source>
        <dbReference type="ARBA" id="ARBA00023163"/>
    </source>
</evidence>
<evidence type="ECO:0000256" key="2">
    <source>
        <dbReference type="ARBA" id="ARBA00023015"/>
    </source>
</evidence>
<dbReference type="PANTHER" id="PTHR31194">
    <property type="entry name" value="SHN SHINE , DNA BINDING / TRANSCRIPTION FACTOR"/>
    <property type="match status" value="1"/>
</dbReference>
<dbReference type="AlphaFoldDB" id="A0AAV2EZF7"/>
<dbReference type="Pfam" id="PF00847">
    <property type="entry name" value="AP2"/>
    <property type="match status" value="1"/>
</dbReference>
<dbReference type="PRINTS" id="PR00367">
    <property type="entry name" value="ETHRSPELEMNT"/>
</dbReference>
<organism evidence="8 9">
    <name type="scientific">Linum trigynum</name>
    <dbReference type="NCBI Taxonomy" id="586398"/>
    <lineage>
        <taxon>Eukaryota</taxon>
        <taxon>Viridiplantae</taxon>
        <taxon>Streptophyta</taxon>
        <taxon>Embryophyta</taxon>
        <taxon>Tracheophyta</taxon>
        <taxon>Spermatophyta</taxon>
        <taxon>Magnoliopsida</taxon>
        <taxon>eudicotyledons</taxon>
        <taxon>Gunneridae</taxon>
        <taxon>Pentapetalae</taxon>
        <taxon>rosids</taxon>
        <taxon>fabids</taxon>
        <taxon>Malpighiales</taxon>
        <taxon>Linaceae</taxon>
        <taxon>Linum</taxon>
    </lineage>
</organism>
<protein>
    <recommendedName>
        <fullName evidence="7">AP2/ERF domain-containing protein</fullName>
    </recommendedName>
</protein>
<feature type="compositionally biased region" description="Low complexity" evidence="6">
    <location>
        <begin position="247"/>
        <end position="259"/>
    </location>
</feature>
<dbReference type="InterPro" id="IPR001471">
    <property type="entry name" value="AP2/ERF_dom"/>
</dbReference>
<dbReference type="EMBL" id="OZ034818">
    <property type="protein sequence ID" value="CAL1390983.1"/>
    <property type="molecule type" value="Genomic_DNA"/>
</dbReference>
<dbReference type="SMART" id="SM00380">
    <property type="entry name" value="AP2"/>
    <property type="match status" value="1"/>
</dbReference>
<dbReference type="InterPro" id="IPR036955">
    <property type="entry name" value="AP2/ERF_dom_sf"/>
</dbReference>
<dbReference type="PROSITE" id="PS51032">
    <property type="entry name" value="AP2_ERF"/>
    <property type="match status" value="1"/>
</dbReference>
<feature type="region of interest" description="Disordered" evidence="6">
    <location>
        <begin position="14"/>
        <end position="52"/>
    </location>
</feature>
<accession>A0AAV2EZF7</accession>
<name>A0AAV2EZF7_9ROSI</name>
<dbReference type="SUPFAM" id="SSF54171">
    <property type="entry name" value="DNA-binding domain"/>
    <property type="match status" value="1"/>
</dbReference>
<dbReference type="FunFam" id="3.30.730.10:FF:000001">
    <property type="entry name" value="Ethylene-responsive transcription factor 2"/>
    <property type="match status" value="1"/>
</dbReference>
<feature type="domain" description="AP2/ERF" evidence="7">
    <location>
        <begin position="125"/>
        <end position="182"/>
    </location>
</feature>
<evidence type="ECO:0000313" key="8">
    <source>
        <dbReference type="EMBL" id="CAL1390983.1"/>
    </source>
</evidence>
<keyword evidence="9" id="KW-1185">Reference proteome</keyword>
<keyword evidence="4" id="KW-0804">Transcription</keyword>
<keyword evidence="5" id="KW-0539">Nucleus</keyword>
<dbReference type="InterPro" id="IPR050913">
    <property type="entry name" value="AP2/ERF_ERF"/>
</dbReference>
<reference evidence="8 9" key="1">
    <citation type="submission" date="2024-04" db="EMBL/GenBank/DDBJ databases">
        <authorList>
            <person name="Fracassetti M."/>
        </authorList>
    </citation>
    <scope>NUCLEOTIDE SEQUENCE [LARGE SCALE GENOMIC DNA]</scope>
</reference>
<evidence type="ECO:0000256" key="3">
    <source>
        <dbReference type="ARBA" id="ARBA00023125"/>
    </source>
</evidence>
<dbReference type="InterPro" id="IPR016177">
    <property type="entry name" value="DNA-bd_dom_sf"/>
</dbReference>
<proteinExistence type="predicted"/>
<evidence type="ECO:0000256" key="5">
    <source>
        <dbReference type="ARBA" id="ARBA00023242"/>
    </source>
</evidence>
<comment type="subcellular location">
    <subcellularLocation>
        <location evidence="1">Nucleus</location>
    </subcellularLocation>
</comment>
<evidence type="ECO:0000259" key="7">
    <source>
        <dbReference type="PROSITE" id="PS51032"/>
    </source>
</evidence>